<name>A0ABM0MDZ0_SACKO</name>
<sequence length="350" mass="38430">MVVTLCAHGQYGYNVAVLPAPTEYMLDFYNQSYTSRYGEISESTLDWLWALTAASFAVGGAIGSISAPTCSEILGRKLSLLLMNVFSISAGLMFGASINADNFELVIMGRVIIGFYCGEQSGVCVAMSIVPLFLSEISPNEYRGIVGAGQKINLAVGIVLAQCIGIFWLNTEDTWNILLALTAVFSILHLVFFPPCPESPRWSIISDRDEKNATYAIRKYIGKSAIQRTVNEIVVEHREVLQEDPVGYIALFKTKEYRLPLLICATVMSSVQFCGLPAIYQYAASVFEMIWPNNPDAVDYGIVGMGLTELVASVLAVFLIDRYGRRPLLLYSQASMVVFNGILTLSLNLS</sequence>
<dbReference type="InterPro" id="IPR005828">
    <property type="entry name" value="MFS_sugar_transport-like"/>
</dbReference>
<reference evidence="9" key="1">
    <citation type="submission" date="2025-08" db="UniProtKB">
        <authorList>
            <consortium name="RefSeq"/>
        </authorList>
    </citation>
    <scope>IDENTIFICATION</scope>
    <source>
        <tissue evidence="9">Testes</tissue>
    </source>
</reference>
<feature type="transmembrane region" description="Helical" evidence="6">
    <location>
        <begin position="152"/>
        <end position="169"/>
    </location>
</feature>
<dbReference type="InterPro" id="IPR005829">
    <property type="entry name" value="Sugar_transporter_CS"/>
</dbReference>
<dbReference type="RefSeq" id="XP_006818231.1">
    <property type="nucleotide sequence ID" value="XM_006818168.1"/>
</dbReference>
<feature type="transmembrane region" description="Helical" evidence="6">
    <location>
        <begin position="111"/>
        <end position="132"/>
    </location>
</feature>
<evidence type="ECO:0000256" key="1">
    <source>
        <dbReference type="ARBA" id="ARBA00004141"/>
    </source>
</evidence>
<dbReference type="Pfam" id="PF00083">
    <property type="entry name" value="Sugar_tr"/>
    <property type="match status" value="1"/>
</dbReference>
<dbReference type="InterPro" id="IPR036259">
    <property type="entry name" value="MFS_trans_sf"/>
</dbReference>
<gene>
    <name evidence="9" type="primary">LOC102801758</name>
</gene>
<feature type="transmembrane region" description="Helical" evidence="6">
    <location>
        <begin position="78"/>
        <end position="99"/>
    </location>
</feature>
<evidence type="ECO:0000256" key="4">
    <source>
        <dbReference type="ARBA" id="ARBA00022989"/>
    </source>
</evidence>
<comment type="subcellular location">
    <subcellularLocation>
        <location evidence="1">Membrane</location>
        <topology evidence="1">Multi-pass membrane protein</topology>
    </subcellularLocation>
</comment>
<dbReference type="SUPFAM" id="SSF103473">
    <property type="entry name" value="MFS general substrate transporter"/>
    <property type="match status" value="1"/>
</dbReference>
<feature type="non-terminal residue" evidence="9">
    <location>
        <position position="350"/>
    </location>
</feature>
<feature type="transmembrane region" description="Helical" evidence="6">
    <location>
        <begin position="259"/>
        <end position="280"/>
    </location>
</feature>
<dbReference type="PANTHER" id="PTHR23503:SF8">
    <property type="entry name" value="FACILITATED GLUCOSE TRANSPORTER PROTEIN 1"/>
    <property type="match status" value="1"/>
</dbReference>
<feature type="transmembrane region" description="Helical" evidence="6">
    <location>
        <begin position="47"/>
        <end position="66"/>
    </location>
</feature>
<feature type="transmembrane region" description="Helical" evidence="6">
    <location>
        <begin position="175"/>
        <end position="193"/>
    </location>
</feature>
<protein>
    <submittedName>
        <fullName evidence="9">Solute carrier family 2, facilitated glucose transporter member 1-like</fullName>
    </submittedName>
</protein>
<accession>A0ABM0MDZ0</accession>
<dbReference type="GeneID" id="102801758"/>
<organism evidence="8 9">
    <name type="scientific">Saccoglossus kowalevskii</name>
    <name type="common">Acorn worm</name>
    <dbReference type="NCBI Taxonomy" id="10224"/>
    <lineage>
        <taxon>Eukaryota</taxon>
        <taxon>Metazoa</taxon>
        <taxon>Hemichordata</taxon>
        <taxon>Enteropneusta</taxon>
        <taxon>Harrimaniidae</taxon>
        <taxon>Saccoglossus</taxon>
    </lineage>
</organism>
<proteinExistence type="predicted"/>
<evidence type="ECO:0000313" key="9">
    <source>
        <dbReference type="RefSeq" id="XP_006818231.1"/>
    </source>
</evidence>
<dbReference type="PANTHER" id="PTHR23503">
    <property type="entry name" value="SOLUTE CARRIER FAMILY 2"/>
    <property type="match status" value="1"/>
</dbReference>
<keyword evidence="3 6" id="KW-0812">Transmembrane</keyword>
<dbReference type="PROSITE" id="PS50850">
    <property type="entry name" value="MFS"/>
    <property type="match status" value="1"/>
</dbReference>
<evidence type="ECO:0000256" key="2">
    <source>
        <dbReference type="ARBA" id="ARBA00022448"/>
    </source>
</evidence>
<dbReference type="Proteomes" id="UP000694865">
    <property type="component" value="Unplaced"/>
</dbReference>
<keyword evidence="4 6" id="KW-1133">Transmembrane helix</keyword>
<feature type="transmembrane region" description="Helical" evidence="6">
    <location>
        <begin position="300"/>
        <end position="321"/>
    </location>
</feature>
<keyword evidence="2" id="KW-0813">Transport</keyword>
<evidence type="ECO:0000313" key="8">
    <source>
        <dbReference type="Proteomes" id="UP000694865"/>
    </source>
</evidence>
<keyword evidence="5 6" id="KW-0472">Membrane</keyword>
<evidence type="ECO:0000256" key="3">
    <source>
        <dbReference type="ARBA" id="ARBA00022692"/>
    </source>
</evidence>
<dbReference type="InterPro" id="IPR045263">
    <property type="entry name" value="GLUT"/>
</dbReference>
<dbReference type="InterPro" id="IPR020846">
    <property type="entry name" value="MFS_dom"/>
</dbReference>
<evidence type="ECO:0000256" key="5">
    <source>
        <dbReference type="ARBA" id="ARBA00023136"/>
    </source>
</evidence>
<feature type="transmembrane region" description="Helical" evidence="6">
    <location>
        <begin position="328"/>
        <end position="347"/>
    </location>
</feature>
<evidence type="ECO:0000259" key="7">
    <source>
        <dbReference type="PROSITE" id="PS50850"/>
    </source>
</evidence>
<evidence type="ECO:0000256" key="6">
    <source>
        <dbReference type="SAM" id="Phobius"/>
    </source>
</evidence>
<feature type="domain" description="Major facilitator superfamily (MFS) profile" evidence="7">
    <location>
        <begin position="1"/>
        <end position="350"/>
    </location>
</feature>
<keyword evidence="8" id="KW-1185">Reference proteome</keyword>
<dbReference type="PROSITE" id="PS00216">
    <property type="entry name" value="SUGAR_TRANSPORT_1"/>
    <property type="match status" value="1"/>
</dbReference>
<dbReference type="Gene3D" id="1.20.1250.20">
    <property type="entry name" value="MFS general substrate transporter like domains"/>
    <property type="match status" value="1"/>
</dbReference>